<comment type="caution">
    <text evidence="1">The sequence shown here is derived from an EMBL/GenBank/DDBJ whole genome shotgun (WGS) entry which is preliminary data.</text>
</comment>
<reference evidence="1" key="2">
    <citation type="submission" date="2023-05" db="EMBL/GenBank/DDBJ databases">
        <authorList>
            <person name="Fouks B."/>
        </authorList>
    </citation>
    <scope>NUCLEOTIDE SEQUENCE</scope>
    <source>
        <strain evidence="1">Stay&amp;Tobe</strain>
        <tissue evidence="1">Testes</tissue>
    </source>
</reference>
<organism evidence="1 2">
    <name type="scientific">Diploptera punctata</name>
    <name type="common">Pacific beetle cockroach</name>
    <dbReference type="NCBI Taxonomy" id="6984"/>
    <lineage>
        <taxon>Eukaryota</taxon>
        <taxon>Metazoa</taxon>
        <taxon>Ecdysozoa</taxon>
        <taxon>Arthropoda</taxon>
        <taxon>Hexapoda</taxon>
        <taxon>Insecta</taxon>
        <taxon>Pterygota</taxon>
        <taxon>Neoptera</taxon>
        <taxon>Polyneoptera</taxon>
        <taxon>Dictyoptera</taxon>
        <taxon>Blattodea</taxon>
        <taxon>Blaberoidea</taxon>
        <taxon>Blaberidae</taxon>
        <taxon>Diplopterinae</taxon>
        <taxon>Diploptera</taxon>
    </lineage>
</organism>
<evidence type="ECO:0000313" key="1">
    <source>
        <dbReference type="EMBL" id="KAJ9600012.1"/>
    </source>
</evidence>
<dbReference type="Proteomes" id="UP001233999">
    <property type="component" value="Unassembled WGS sequence"/>
</dbReference>
<sequence length="61" mass="6985">MKCPDESVSRAHRSMRQDFPGRNLDLLKITTIVLFSQSTWSHIVFKALSPGTRFYMNGQPS</sequence>
<gene>
    <name evidence="1" type="ORF">L9F63_009696</name>
</gene>
<accession>A0AAD8ESE2</accession>
<name>A0AAD8ESE2_DIPPU</name>
<dbReference type="EMBL" id="JASPKZ010000459">
    <property type="protein sequence ID" value="KAJ9600012.1"/>
    <property type="molecule type" value="Genomic_DNA"/>
</dbReference>
<reference evidence="1" key="1">
    <citation type="journal article" date="2023" name="IScience">
        <title>Live-bearing cockroach genome reveals convergent evolutionary mechanisms linked to viviparity in insects and beyond.</title>
        <authorList>
            <person name="Fouks B."/>
            <person name="Harrison M.C."/>
            <person name="Mikhailova A.A."/>
            <person name="Marchal E."/>
            <person name="English S."/>
            <person name="Carruthers M."/>
            <person name="Jennings E.C."/>
            <person name="Chiamaka E.L."/>
            <person name="Frigard R.A."/>
            <person name="Pippel M."/>
            <person name="Attardo G.M."/>
            <person name="Benoit J.B."/>
            <person name="Bornberg-Bauer E."/>
            <person name="Tobe S.S."/>
        </authorList>
    </citation>
    <scope>NUCLEOTIDE SEQUENCE</scope>
    <source>
        <strain evidence="1">Stay&amp;Tobe</strain>
    </source>
</reference>
<evidence type="ECO:0000313" key="2">
    <source>
        <dbReference type="Proteomes" id="UP001233999"/>
    </source>
</evidence>
<dbReference type="AlphaFoldDB" id="A0AAD8ESE2"/>
<proteinExistence type="predicted"/>
<keyword evidence="2" id="KW-1185">Reference proteome</keyword>
<protein>
    <submittedName>
        <fullName evidence="1">Uncharacterized protein</fullName>
    </submittedName>
</protein>